<protein>
    <submittedName>
        <fullName evidence="2">Uncharacterized protein</fullName>
    </submittedName>
</protein>
<comment type="caution">
    <text evidence="2">The sequence shown here is derived from an EMBL/GenBank/DDBJ whole genome shotgun (WGS) entry which is preliminary data.</text>
</comment>
<proteinExistence type="predicted"/>
<feature type="compositionally biased region" description="Basic and acidic residues" evidence="1">
    <location>
        <begin position="62"/>
        <end position="71"/>
    </location>
</feature>
<gene>
    <name evidence="2" type="ORF">RIF29_24231</name>
</gene>
<dbReference type="AlphaFoldDB" id="A0AAN9EK76"/>
<dbReference type="Proteomes" id="UP001372338">
    <property type="component" value="Unassembled WGS sequence"/>
</dbReference>
<keyword evidence="3" id="KW-1185">Reference proteome</keyword>
<sequence length="92" mass="9932">MALLTSTPHSLTPIASKVQHDWVIKEKKNYSDRNKCKYGIIVIGDEDEVVGEEGAGDEDENKEVVGEGKLGDEDENEELVDEGGSLGLTSLG</sequence>
<reference evidence="2 3" key="1">
    <citation type="submission" date="2024-01" db="EMBL/GenBank/DDBJ databases">
        <title>The genomes of 5 underutilized Papilionoideae crops provide insights into root nodulation and disease resistanc.</title>
        <authorList>
            <person name="Yuan L."/>
        </authorList>
    </citation>
    <scope>NUCLEOTIDE SEQUENCE [LARGE SCALE GENOMIC DNA]</scope>
    <source>
        <strain evidence="2">ZHUSHIDOU_FW_LH</strain>
        <tissue evidence="2">Leaf</tissue>
    </source>
</reference>
<name>A0AAN9EK76_CROPI</name>
<evidence type="ECO:0000256" key="1">
    <source>
        <dbReference type="SAM" id="MobiDB-lite"/>
    </source>
</evidence>
<feature type="region of interest" description="Disordered" evidence="1">
    <location>
        <begin position="49"/>
        <end position="92"/>
    </location>
</feature>
<evidence type="ECO:0000313" key="2">
    <source>
        <dbReference type="EMBL" id="KAK7258649.1"/>
    </source>
</evidence>
<feature type="compositionally biased region" description="Acidic residues" evidence="1">
    <location>
        <begin position="72"/>
        <end position="81"/>
    </location>
</feature>
<organism evidence="2 3">
    <name type="scientific">Crotalaria pallida</name>
    <name type="common">Smooth rattlebox</name>
    <name type="synonym">Crotalaria striata</name>
    <dbReference type="NCBI Taxonomy" id="3830"/>
    <lineage>
        <taxon>Eukaryota</taxon>
        <taxon>Viridiplantae</taxon>
        <taxon>Streptophyta</taxon>
        <taxon>Embryophyta</taxon>
        <taxon>Tracheophyta</taxon>
        <taxon>Spermatophyta</taxon>
        <taxon>Magnoliopsida</taxon>
        <taxon>eudicotyledons</taxon>
        <taxon>Gunneridae</taxon>
        <taxon>Pentapetalae</taxon>
        <taxon>rosids</taxon>
        <taxon>fabids</taxon>
        <taxon>Fabales</taxon>
        <taxon>Fabaceae</taxon>
        <taxon>Papilionoideae</taxon>
        <taxon>50 kb inversion clade</taxon>
        <taxon>genistoids sensu lato</taxon>
        <taxon>core genistoids</taxon>
        <taxon>Crotalarieae</taxon>
        <taxon>Crotalaria</taxon>
    </lineage>
</organism>
<accession>A0AAN9EK76</accession>
<dbReference type="EMBL" id="JAYWIO010000005">
    <property type="protein sequence ID" value="KAK7258649.1"/>
    <property type="molecule type" value="Genomic_DNA"/>
</dbReference>
<feature type="compositionally biased region" description="Acidic residues" evidence="1">
    <location>
        <begin position="49"/>
        <end position="61"/>
    </location>
</feature>
<evidence type="ECO:0000313" key="3">
    <source>
        <dbReference type="Proteomes" id="UP001372338"/>
    </source>
</evidence>